<keyword evidence="3" id="KW-0325">Glycoprotein</keyword>
<organism evidence="4 5">
    <name type="scientific">Marine Group I thaumarchaeote</name>
    <dbReference type="NCBI Taxonomy" id="2511932"/>
    <lineage>
        <taxon>Archaea</taxon>
        <taxon>Nitrososphaerota</taxon>
        <taxon>Marine Group I</taxon>
    </lineage>
</organism>
<dbReference type="GO" id="GO:0098609">
    <property type="term" value="P:cell-cell adhesion"/>
    <property type="evidence" value="ECO:0007669"/>
    <property type="project" value="TreeGrafter"/>
</dbReference>
<dbReference type="InterPro" id="IPR013519">
    <property type="entry name" value="Int_alpha_beta-p"/>
</dbReference>
<dbReference type="InterPro" id="IPR013517">
    <property type="entry name" value="FG-GAP"/>
</dbReference>
<keyword evidence="1" id="KW-0732">Signal</keyword>
<comment type="caution">
    <text evidence="4">The sequence shown here is derived from an EMBL/GenBank/DDBJ whole genome shotgun (WGS) entry which is preliminary data.</text>
</comment>
<dbReference type="InterPro" id="IPR028994">
    <property type="entry name" value="Integrin_alpha_N"/>
</dbReference>
<dbReference type="AlphaFoldDB" id="A0A7K4NRD1"/>
<evidence type="ECO:0000256" key="1">
    <source>
        <dbReference type="ARBA" id="ARBA00022729"/>
    </source>
</evidence>
<dbReference type="PRINTS" id="PR01185">
    <property type="entry name" value="INTEGRINA"/>
</dbReference>
<dbReference type="GO" id="GO:0005178">
    <property type="term" value="F:integrin binding"/>
    <property type="evidence" value="ECO:0007669"/>
    <property type="project" value="TreeGrafter"/>
</dbReference>
<evidence type="ECO:0000256" key="2">
    <source>
        <dbReference type="ARBA" id="ARBA00022737"/>
    </source>
</evidence>
<dbReference type="SMART" id="SM00191">
    <property type="entry name" value="Int_alpha"/>
    <property type="match status" value="1"/>
</dbReference>
<dbReference type="GO" id="GO:0009897">
    <property type="term" value="C:external side of plasma membrane"/>
    <property type="evidence" value="ECO:0007669"/>
    <property type="project" value="TreeGrafter"/>
</dbReference>
<reference evidence="4 5" key="1">
    <citation type="journal article" date="2019" name="Environ. Microbiol.">
        <title>Genomics insights into ecotype formation of ammonia-oxidizing archaea in the deep ocean.</title>
        <authorList>
            <person name="Wang Y."/>
            <person name="Huang J.M."/>
            <person name="Cui G.J."/>
            <person name="Nunoura T."/>
            <person name="Takaki Y."/>
            <person name="Li W.L."/>
            <person name="Li J."/>
            <person name="Gao Z.M."/>
            <person name="Takai K."/>
            <person name="Zhang A.Q."/>
            <person name="Stepanauskas R."/>
        </authorList>
    </citation>
    <scope>NUCLEOTIDE SEQUENCE [LARGE SCALE GENOMIC DNA]</scope>
    <source>
        <strain evidence="4 5">F20</strain>
    </source>
</reference>
<dbReference type="InterPro" id="IPR000413">
    <property type="entry name" value="Integrin_alpha"/>
</dbReference>
<sequence>MNILVILILLLIFIPIANAQSEDKLILQEKVVFGYTIASIGDLNRDGINDIAVGSPYDHDGGYNTGAVYILFLNSDGTVKSHQKISSTQGNFHGDIEPYDAFGRSISNIGDF</sequence>
<dbReference type="GO" id="GO:0007229">
    <property type="term" value="P:integrin-mediated signaling pathway"/>
    <property type="evidence" value="ECO:0007669"/>
    <property type="project" value="TreeGrafter"/>
</dbReference>
<evidence type="ECO:0000313" key="4">
    <source>
        <dbReference type="EMBL" id="NWK05487.1"/>
    </source>
</evidence>
<dbReference type="GO" id="GO:0007160">
    <property type="term" value="P:cell-matrix adhesion"/>
    <property type="evidence" value="ECO:0007669"/>
    <property type="project" value="TreeGrafter"/>
</dbReference>
<dbReference type="GO" id="GO:0008305">
    <property type="term" value="C:integrin complex"/>
    <property type="evidence" value="ECO:0007669"/>
    <property type="project" value="InterPro"/>
</dbReference>
<accession>A0A7K4NRD1</accession>
<name>A0A7K4NRD1_9ARCH</name>
<protein>
    <submittedName>
        <fullName evidence="4">FG-GAP repeat protein</fullName>
    </submittedName>
</protein>
<gene>
    <name evidence="4" type="ORF">HX833_05285</name>
</gene>
<feature type="non-terminal residue" evidence="4">
    <location>
        <position position="112"/>
    </location>
</feature>
<evidence type="ECO:0000256" key="3">
    <source>
        <dbReference type="ARBA" id="ARBA00023180"/>
    </source>
</evidence>
<dbReference type="PANTHER" id="PTHR23220">
    <property type="entry name" value="INTEGRIN ALPHA"/>
    <property type="match status" value="1"/>
</dbReference>
<dbReference type="Gene3D" id="2.130.10.130">
    <property type="entry name" value="Integrin alpha, N-terminal"/>
    <property type="match status" value="1"/>
</dbReference>
<dbReference type="EMBL" id="JACASX010000009">
    <property type="protein sequence ID" value="NWK05487.1"/>
    <property type="molecule type" value="Genomic_DNA"/>
</dbReference>
<dbReference type="PANTHER" id="PTHR23220:SF122">
    <property type="entry name" value="INTEGRIN ALPHA-PS1"/>
    <property type="match status" value="1"/>
</dbReference>
<dbReference type="SUPFAM" id="SSF69318">
    <property type="entry name" value="Integrin alpha N-terminal domain"/>
    <property type="match status" value="1"/>
</dbReference>
<dbReference type="GO" id="GO:0033627">
    <property type="term" value="P:cell adhesion mediated by integrin"/>
    <property type="evidence" value="ECO:0007669"/>
    <property type="project" value="TreeGrafter"/>
</dbReference>
<dbReference type="Pfam" id="PF01839">
    <property type="entry name" value="FG-GAP"/>
    <property type="match status" value="1"/>
</dbReference>
<keyword evidence="2" id="KW-0677">Repeat</keyword>
<evidence type="ECO:0000313" key="5">
    <source>
        <dbReference type="Proteomes" id="UP000526196"/>
    </source>
</evidence>
<dbReference type="PROSITE" id="PS51470">
    <property type="entry name" value="FG_GAP"/>
    <property type="match status" value="1"/>
</dbReference>
<proteinExistence type="predicted"/>
<dbReference type="Proteomes" id="UP000526196">
    <property type="component" value="Unassembled WGS sequence"/>
</dbReference>